<evidence type="ECO:0000313" key="3">
    <source>
        <dbReference type="EMBL" id="BAF60106.1"/>
    </source>
</evidence>
<dbReference type="Proteomes" id="UP000006556">
    <property type="component" value="Chromosome"/>
</dbReference>
<sequence>MEARMLFLLALSPLHAGTGQGAGAIDLPVAREKATGLPYLPGSSLKGVLRDECKNSETRKKVFGPDKDSAHEHAGSVQFSDQRLLLLPVRSLKGTFAWVTSPYILRRCLRDAENVIGFDKIPEISLPGSIGNCHVTNDECTITLDDQKVIFEDLDFTAVPDENVRAWAEWIGKRIFPGDTDWQKMLAARFCVVHDDVMGFLLETATEVFARIRLREDAKTVENNALWYEEALPAETILSGLVFATTVKAGPGEVFNTLEGLMKKPLQLGGKATVGRGLCRLQMAGGGISCADPQPGVCRQDLSTGETTGR</sequence>
<evidence type="ECO:0000259" key="2">
    <source>
        <dbReference type="Pfam" id="PF03787"/>
    </source>
</evidence>
<evidence type="ECO:0000256" key="1">
    <source>
        <dbReference type="ARBA" id="ARBA00023118"/>
    </source>
</evidence>
<protein>
    <recommendedName>
        <fullName evidence="2">CRISPR type III-associated protein domain-containing protein</fullName>
    </recommendedName>
</protein>
<dbReference type="PANTHER" id="PTHR36700:SF1">
    <property type="entry name" value="CRISPR SYSTEM CMR SUBUNIT CMR4"/>
    <property type="match status" value="1"/>
</dbReference>
<keyword evidence="4" id="KW-1185">Reference proteome</keyword>
<dbReference type="PANTHER" id="PTHR36700">
    <property type="entry name" value="CRISPR SYSTEM CMR SUBUNIT CMR4"/>
    <property type="match status" value="1"/>
</dbReference>
<dbReference type="EMBL" id="AP009389">
    <property type="protein sequence ID" value="BAF60106.1"/>
    <property type="molecule type" value="Genomic_DNA"/>
</dbReference>
<dbReference type="AlphaFoldDB" id="A5D0Z1"/>
<dbReference type="eggNOG" id="COG1336">
    <property type="taxonomic scope" value="Bacteria"/>
</dbReference>
<dbReference type="KEGG" id="pth:PTH_1925"/>
<reference evidence="4" key="1">
    <citation type="journal article" date="2008" name="Genome Res.">
        <title>The genome of Pelotomaculum thermopropionicum reveals niche-associated evolution in anaerobic microbiota.</title>
        <authorList>
            <person name="Kosaka T."/>
            <person name="Kato S."/>
            <person name="Shimoyama T."/>
            <person name="Ishii S."/>
            <person name="Abe T."/>
            <person name="Watanabe K."/>
        </authorList>
    </citation>
    <scope>NUCLEOTIDE SEQUENCE [LARGE SCALE GENOMIC DNA]</scope>
    <source>
        <strain evidence="4">DSM 13744 / JCM 10971 / SI</strain>
    </source>
</reference>
<name>A5D0Z1_PELTS</name>
<dbReference type="STRING" id="370438.PTH_1925"/>
<gene>
    <name evidence="3" type="ordered locus">PTH_1925</name>
</gene>
<accession>A5D0Z1</accession>
<dbReference type="HOGENOM" id="CLU_047795_0_0_9"/>
<dbReference type="Pfam" id="PF03787">
    <property type="entry name" value="RAMPs"/>
    <property type="match status" value="1"/>
</dbReference>
<evidence type="ECO:0000313" key="4">
    <source>
        <dbReference type="Proteomes" id="UP000006556"/>
    </source>
</evidence>
<feature type="domain" description="CRISPR type III-associated protein" evidence="2">
    <location>
        <begin position="9"/>
        <end position="279"/>
    </location>
</feature>
<proteinExistence type="predicted"/>
<dbReference type="InterPro" id="IPR013410">
    <property type="entry name" value="CRISPR-assoc_RAMP_Cmr4"/>
</dbReference>
<dbReference type="InterPro" id="IPR005537">
    <property type="entry name" value="RAMP_III_fam"/>
</dbReference>
<keyword evidence="1" id="KW-0051">Antiviral defense</keyword>
<dbReference type="NCBIfam" id="TIGR02580">
    <property type="entry name" value="cas_RAMP_Cmr4"/>
    <property type="match status" value="1"/>
</dbReference>
<dbReference type="GO" id="GO:0051607">
    <property type="term" value="P:defense response to virus"/>
    <property type="evidence" value="ECO:0007669"/>
    <property type="project" value="UniProtKB-KW"/>
</dbReference>
<organism evidence="3 4">
    <name type="scientific">Pelotomaculum thermopropionicum (strain DSM 13744 / JCM 10971 / SI)</name>
    <dbReference type="NCBI Taxonomy" id="370438"/>
    <lineage>
        <taxon>Bacteria</taxon>
        <taxon>Bacillati</taxon>
        <taxon>Bacillota</taxon>
        <taxon>Clostridia</taxon>
        <taxon>Eubacteriales</taxon>
        <taxon>Desulfotomaculaceae</taxon>
        <taxon>Pelotomaculum</taxon>
    </lineage>
</organism>